<dbReference type="InterPro" id="IPR002716">
    <property type="entry name" value="PIN_dom"/>
</dbReference>
<sequence>MGAKDLYKLFIDTGAFIALIDERDSMHQASKTFYASLSKRTNLMTSIMVISETYTWLRYHAGRDLAIRFLDIIDRSEKAGALQVILPENSTMDKVHAVLKKYHDQDLSYTDAVSFVILETMNIQDVFGFDSHFYIIKRNLWPSVKNGER</sequence>
<dbReference type="AlphaFoldDB" id="A0A1M5CDK9"/>
<dbReference type="EMBL" id="FQUW01000036">
    <property type="protein sequence ID" value="SHF52770.1"/>
    <property type="molecule type" value="Genomic_DNA"/>
</dbReference>
<dbReference type="GO" id="GO:0004521">
    <property type="term" value="F:RNA endonuclease activity"/>
    <property type="evidence" value="ECO:0007669"/>
    <property type="project" value="InterPro"/>
</dbReference>
<proteinExistence type="predicted"/>
<name>A0A1M5CDK9_9FIRM</name>
<feature type="domain" description="PIN" evidence="1">
    <location>
        <begin position="10"/>
        <end position="136"/>
    </location>
</feature>
<dbReference type="InterPro" id="IPR029060">
    <property type="entry name" value="PIN-like_dom_sf"/>
</dbReference>
<dbReference type="Pfam" id="PF01850">
    <property type="entry name" value="PIN"/>
    <property type="match status" value="1"/>
</dbReference>
<reference evidence="3" key="1">
    <citation type="submission" date="2016-11" db="EMBL/GenBank/DDBJ databases">
        <authorList>
            <person name="Varghese N."/>
            <person name="Submissions S."/>
        </authorList>
    </citation>
    <scope>NUCLEOTIDE SEQUENCE [LARGE SCALE GENOMIC DNA]</scope>
    <source>
        <strain evidence="3">DSM 11792</strain>
    </source>
</reference>
<protein>
    <submittedName>
        <fullName evidence="2">Predicted nucleic acid-binding protein, contains PIN domain</fullName>
    </submittedName>
</protein>
<evidence type="ECO:0000313" key="2">
    <source>
        <dbReference type="EMBL" id="SHF52770.1"/>
    </source>
</evidence>
<gene>
    <name evidence="2" type="ORF">SAMN02745218_02506</name>
</gene>
<dbReference type="GO" id="GO:0016075">
    <property type="term" value="P:rRNA catabolic process"/>
    <property type="evidence" value="ECO:0007669"/>
    <property type="project" value="TreeGrafter"/>
</dbReference>
<evidence type="ECO:0000313" key="3">
    <source>
        <dbReference type="Proteomes" id="UP000184196"/>
    </source>
</evidence>
<accession>A0A1M5CDK9</accession>
<dbReference type="Proteomes" id="UP000184196">
    <property type="component" value="Unassembled WGS sequence"/>
</dbReference>
<dbReference type="InterPro" id="IPR039018">
    <property type="entry name" value="VapC20-like"/>
</dbReference>
<keyword evidence="3" id="KW-1185">Reference proteome</keyword>
<dbReference type="OrthoDB" id="1725972at2"/>
<organism evidence="2 3">
    <name type="scientific">Desulfofundulus australicus DSM 11792</name>
    <dbReference type="NCBI Taxonomy" id="1121425"/>
    <lineage>
        <taxon>Bacteria</taxon>
        <taxon>Bacillati</taxon>
        <taxon>Bacillota</taxon>
        <taxon>Clostridia</taxon>
        <taxon>Eubacteriales</taxon>
        <taxon>Peptococcaceae</taxon>
        <taxon>Desulfofundulus</taxon>
    </lineage>
</organism>
<dbReference type="PANTHER" id="PTHR42188:SF1">
    <property type="entry name" value="23S RRNA-SPECIFIC ENDONUCLEASE VAPC20"/>
    <property type="match status" value="1"/>
</dbReference>
<dbReference type="SUPFAM" id="SSF88723">
    <property type="entry name" value="PIN domain-like"/>
    <property type="match status" value="1"/>
</dbReference>
<dbReference type="Gene3D" id="3.40.50.1010">
    <property type="entry name" value="5'-nuclease"/>
    <property type="match status" value="1"/>
</dbReference>
<evidence type="ECO:0000259" key="1">
    <source>
        <dbReference type="Pfam" id="PF01850"/>
    </source>
</evidence>
<dbReference type="RefSeq" id="WP_073166817.1">
    <property type="nucleotide sequence ID" value="NZ_FQUW01000036.1"/>
</dbReference>
<dbReference type="PANTHER" id="PTHR42188">
    <property type="entry name" value="23S RRNA-SPECIFIC ENDONUCLEASE VAPC20"/>
    <property type="match status" value="1"/>
</dbReference>